<feature type="region of interest" description="Disordered" evidence="1">
    <location>
        <begin position="23"/>
        <end position="45"/>
    </location>
</feature>
<evidence type="ECO:0000313" key="3">
    <source>
        <dbReference type="Proteomes" id="UP001500218"/>
    </source>
</evidence>
<comment type="caution">
    <text evidence="2">The sequence shown here is derived from an EMBL/GenBank/DDBJ whole genome shotgun (WGS) entry which is preliminary data.</text>
</comment>
<feature type="region of interest" description="Disordered" evidence="1">
    <location>
        <begin position="89"/>
        <end position="156"/>
    </location>
</feature>
<accession>A0ABN2MKP3</accession>
<dbReference type="EMBL" id="BAAALT010000244">
    <property type="protein sequence ID" value="GAA1827951.1"/>
    <property type="molecule type" value="Genomic_DNA"/>
</dbReference>
<evidence type="ECO:0000256" key="1">
    <source>
        <dbReference type="SAM" id="MobiDB-lite"/>
    </source>
</evidence>
<dbReference type="Proteomes" id="UP001500218">
    <property type="component" value="Unassembled WGS sequence"/>
</dbReference>
<feature type="compositionally biased region" description="Polar residues" evidence="1">
    <location>
        <begin position="96"/>
        <end position="112"/>
    </location>
</feature>
<keyword evidence="3" id="KW-1185">Reference proteome</keyword>
<organism evidence="2 3">
    <name type="scientific">Luedemannella flava</name>
    <dbReference type="NCBI Taxonomy" id="349316"/>
    <lineage>
        <taxon>Bacteria</taxon>
        <taxon>Bacillati</taxon>
        <taxon>Actinomycetota</taxon>
        <taxon>Actinomycetes</taxon>
        <taxon>Micromonosporales</taxon>
        <taxon>Micromonosporaceae</taxon>
        <taxon>Luedemannella</taxon>
    </lineage>
</organism>
<name>A0ABN2MKP3_9ACTN</name>
<proteinExistence type="predicted"/>
<protein>
    <submittedName>
        <fullName evidence="2">Uncharacterized protein</fullName>
    </submittedName>
</protein>
<feature type="region of interest" description="Disordered" evidence="1">
    <location>
        <begin position="317"/>
        <end position="353"/>
    </location>
</feature>
<evidence type="ECO:0000313" key="2">
    <source>
        <dbReference type="EMBL" id="GAA1827951.1"/>
    </source>
</evidence>
<reference evidence="2 3" key="1">
    <citation type="journal article" date="2019" name="Int. J. Syst. Evol. Microbiol.">
        <title>The Global Catalogue of Microorganisms (GCM) 10K type strain sequencing project: providing services to taxonomists for standard genome sequencing and annotation.</title>
        <authorList>
            <consortium name="The Broad Institute Genomics Platform"/>
            <consortium name="The Broad Institute Genome Sequencing Center for Infectious Disease"/>
            <person name="Wu L."/>
            <person name="Ma J."/>
        </authorList>
    </citation>
    <scope>NUCLEOTIDE SEQUENCE [LARGE SCALE GENOMIC DNA]</scope>
    <source>
        <strain evidence="2 3">JCM 13250</strain>
    </source>
</reference>
<feature type="compositionally biased region" description="Basic and acidic residues" evidence="1">
    <location>
        <begin position="391"/>
        <end position="415"/>
    </location>
</feature>
<gene>
    <name evidence="2" type="ORF">GCM10009682_53920</name>
</gene>
<feature type="compositionally biased region" description="Low complexity" evidence="1">
    <location>
        <begin position="31"/>
        <end position="41"/>
    </location>
</feature>
<sequence length="584" mass="61111">MWRSNVYMHTVALRHAIEERTVEETGRTDWASSAGPGPAAGDMARHPVTAGGVLAERRPPRPDHDLALAARDATMSTWAGGTVRTWRPLEVRPWTEASTSPAPTVNGTNGNHNGEYVPSHGDRDRPEAPVVPQQRAPLESAAPSPTSHSGLPMRPTPVPPVAPFSPAVTPLISEPPAPVSPARAAVPVPVVTPAPQPVAERELPQRVPGMPDVPEVPLSATDPLVDPALAPVHPAGELSRIADYLRTDATHSRGLPAEGFDVAAVLAAVRSVRDVRDAQLRWNPGGVHSLRLDLAEGADAGRVSREVAMLLKERMGLAAEPNQQRPLSDTAARPLPARPAGSGSAPVTPASYGAASAPVTPAAFGAAGVVNGSGAAHARSVPDGRPWTETAHTRAEPRRPVTEPDRPWTEPDRQHAGMRTVASGSATVPAGRGEHSSHRPLRPTNGRSGGPRVVLDHVQVTTLGMEANVEVRLTVKPHGRATGTARGPAVDGYVLRLAAVAAGTALDELLLDDGTGQPRGRIFIEHVALVPFAGCEVALVVLLLVCDGWVEQLAGSSIVAGDPRQAVVRATLSALNRRLDALLG</sequence>
<feature type="region of interest" description="Disordered" evidence="1">
    <location>
        <begin position="374"/>
        <end position="452"/>
    </location>
</feature>